<evidence type="ECO:0000313" key="4">
    <source>
        <dbReference type="Proteomes" id="UP000217790"/>
    </source>
</evidence>
<dbReference type="PANTHER" id="PTHR48104:SF30">
    <property type="entry name" value="METACASPASE-1"/>
    <property type="match status" value="1"/>
</dbReference>
<dbReference type="AlphaFoldDB" id="A0A2H3CQE3"/>
<feature type="non-terminal residue" evidence="3">
    <location>
        <position position="1"/>
    </location>
</feature>
<dbReference type="EMBL" id="KZ293705">
    <property type="protein sequence ID" value="PBK83614.1"/>
    <property type="molecule type" value="Genomic_DNA"/>
</dbReference>
<evidence type="ECO:0000313" key="3">
    <source>
        <dbReference type="EMBL" id="PBK83614.1"/>
    </source>
</evidence>
<dbReference type="OrthoDB" id="10255174at2759"/>
<dbReference type="PANTHER" id="PTHR48104">
    <property type="entry name" value="METACASPASE-4"/>
    <property type="match status" value="1"/>
</dbReference>
<dbReference type="InterPro" id="IPR011600">
    <property type="entry name" value="Pept_C14_caspase"/>
</dbReference>
<keyword evidence="4" id="KW-1185">Reference proteome</keyword>
<evidence type="ECO:0000259" key="2">
    <source>
        <dbReference type="Pfam" id="PF00656"/>
    </source>
</evidence>
<name>A0A2H3CQE3_ARMGA</name>
<protein>
    <recommendedName>
        <fullName evidence="2">Peptidase C14 caspase domain-containing protein</fullName>
    </recommendedName>
</protein>
<dbReference type="InterPro" id="IPR050452">
    <property type="entry name" value="Metacaspase"/>
</dbReference>
<dbReference type="GO" id="GO:0006508">
    <property type="term" value="P:proteolysis"/>
    <property type="evidence" value="ECO:0007669"/>
    <property type="project" value="InterPro"/>
</dbReference>
<evidence type="ECO:0000256" key="1">
    <source>
        <dbReference type="ARBA" id="ARBA00009005"/>
    </source>
</evidence>
<sequence length="159" mass="17589">WAVLIGINEYPSKPLRGCVNDAFLMERFLIEDLSVPKHRIQSLLGSKKAQVTHNNPTTPNRANIIETLTSLIYNTSINHGDNIIIYFSGHGSSYSCEDYCGHGVGDIEVLCPIDCTNENSSPIPDISDREINIILRQISHAKGHRITFILDCSHSGALT</sequence>
<gene>
    <name evidence="3" type="ORF">ARMGADRAFT_856433</name>
</gene>
<feature type="domain" description="Peptidase C14 caspase" evidence="2">
    <location>
        <begin position="1"/>
        <end position="156"/>
    </location>
</feature>
<dbReference type="Proteomes" id="UP000217790">
    <property type="component" value="Unassembled WGS sequence"/>
</dbReference>
<reference evidence="4" key="1">
    <citation type="journal article" date="2017" name="Nat. Ecol. Evol.">
        <title>Genome expansion and lineage-specific genetic innovations in the forest pathogenic fungi Armillaria.</title>
        <authorList>
            <person name="Sipos G."/>
            <person name="Prasanna A.N."/>
            <person name="Walter M.C."/>
            <person name="O'Connor E."/>
            <person name="Balint B."/>
            <person name="Krizsan K."/>
            <person name="Kiss B."/>
            <person name="Hess J."/>
            <person name="Varga T."/>
            <person name="Slot J."/>
            <person name="Riley R."/>
            <person name="Boka B."/>
            <person name="Rigling D."/>
            <person name="Barry K."/>
            <person name="Lee J."/>
            <person name="Mihaltcheva S."/>
            <person name="LaButti K."/>
            <person name="Lipzen A."/>
            <person name="Waldron R."/>
            <person name="Moloney N.M."/>
            <person name="Sperisen C."/>
            <person name="Kredics L."/>
            <person name="Vagvoelgyi C."/>
            <person name="Patrignani A."/>
            <person name="Fitzpatrick D."/>
            <person name="Nagy I."/>
            <person name="Doyle S."/>
            <person name="Anderson J.B."/>
            <person name="Grigoriev I.V."/>
            <person name="Gueldener U."/>
            <person name="Muensterkoetter M."/>
            <person name="Nagy L.G."/>
        </authorList>
    </citation>
    <scope>NUCLEOTIDE SEQUENCE [LARGE SCALE GENOMIC DNA]</scope>
    <source>
        <strain evidence="4">Ar21-2</strain>
    </source>
</reference>
<comment type="similarity">
    <text evidence="1">Belongs to the peptidase C14B family.</text>
</comment>
<dbReference type="Gene3D" id="3.40.50.1460">
    <property type="match status" value="1"/>
</dbReference>
<proteinExistence type="inferred from homology"/>
<organism evidence="3 4">
    <name type="scientific">Armillaria gallica</name>
    <name type="common">Bulbous honey fungus</name>
    <name type="synonym">Armillaria bulbosa</name>
    <dbReference type="NCBI Taxonomy" id="47427"/>
    <lineage>
        <taxon>Eukaryota</taxon>
        <taxon>Fungi</taxon>
        <taxon>Dikarya</taxon>
        <taxon>Basidiomycota</taxon>
        <taxon>Agaricomycotina</taxon>
        <taxon>Agaricomycetes</taxon>
        <taxon>Agaricomycetidae</taxon>
        <taxon>Agaricales</taxon>
        <taxon>Marasmiineae</taxon>
        <taxon>Physalacriaceae</taxon>
        <taxon>Armillaria</taxon>
    </lineage>
</organism>
<dbReference type="STRING" id="47427.A0A2H3CQE3"/>
<dbReference type="GO" id="GO:0004197">
    <property type="term" value="F:cysteine-type endopeptidase activity"/>
    <property type="evidence" value="ECO:0007669"/>
    <property type="project" value="InterPro"/>
</dbReference>
<dbReference type="GO" id="GO:0005737">
    <property type="term" value="C:cytoplasm"/>
    <property type="evidence" value="ECO:0007669"/>
    <property type="project" value="TreeGrafter"/>
</dbReference>
<dbReference type="Pfam" id="PF00656">
    <property type="entry name" value="Peptidase_C14"/>
    <property type="match status" value="1"/>
</dbReference>
<feature type="non-terminal residue" evidence="3">
    <location>
        <position position="159"/>
    </location>
</feature>
<dbReference type="InParanoid" id="A0A2H3CQE3"/>
<accession>A0A2H3CQE3</accession>